<protein>
    <submittedName>
        <fullName evidence="2">Uncharacterized protein</fullName>
    </submittedName>
</protein>
<evidence type="ECO:0000313" key="3">
    <source>
        <dbReference type="Proteomes" id="UP001595851"/>
    </source>
</evidence>
<reference evidence="3" key="1">
    <citation type="journal article" date="2019" name="Int. J. Syst. Evol. Microbiol.">
        <title>The Global Catalogue of Microorganisms (GCM) 10K type strain sequencing project: providing services to taxonomists for standard genome sequencing and annotation.</title>
        <authorList>
            <consortium name="The Broad Institute Genomics Platform"/>
            <consortium name="The Broad Institute Genome Sequencing Center for Infectious Disease"/>
            <person name="Wu L."/>
            <person name="Ma J."/>
        </authorList>
    </citation>
    <scope>NUCLEOTIDE SEQUENCE [LARGE SCALE GENOMIC DNA]</scope>
    <source>
        <strain evidence="3">TBRC 1276</strain>
    </source>
</reference>
<dbReference type="Proteomes" id="UP001595851">
    <property type="component" value="Unassembled WGS sequence"/>
</dbReference>
<dbReference type="RefSeq" id="WP_379530800.1">
    <property type="nucleotide sequence ID" value="NZ_JBHSBI010000014.1"/>
</dbReference>
<proteinExistence type="predicted"/>
<feature type="coiled-coil region" evidence="1">
    <location>
        <begin position="28"/>
        <end position="119"/>
    </location>
</feature>
<keyword evidence="3" id="KW-1185">Reference proteome</keyword>
<comment type="caution">
    <text evidence="2">The sequence shown here is derived from an EMBL/GenBank/DDBJ whole genome shotgun (WGS) entry which is preliminary data.</text>
</comment>
<accession>A0ABV8GDE7</accession>
<organism evidence="2 3">
    <name type="scientific">Nonomuraea purpurea</name>
    <dbReference type="NCBI Taxonomy" id="1849276"/>
    <lineage>
        <taxon>Bacteria</taxon>
        <taxon>Bacillati</taxon>
        <taxon>Actinomycetota</taxon>
        <taxon>Actinomycetes</taxon>
        <taxon>Streptosporangiales</taxon>
        <taxon>Streptosporangiaceae</taxon>
        <taxon>Nonomuraea</taxon>
    </lineage>
</organism>
<keyword evidence="1" id="KW-0175">Coiled coil</keyword>
<gene>
    <name evidence="2" type="ORF">ACFOY2_26585</name>
</gene>
<evidence type="ECO:0000256" key="1">
    <source>
        <dbReference type="SAM" id="Coils"/>
    </source>
</evidence>
<evidence type="ECO:0000313" key="2">
    <source>
        <dbReference type="EMBL" id="MFC4010823.1"/>
    </source>
</evidence>
<name>A0ABV8GDE7_9ACTN</name>
<dbReference type="EMBL" id="JBHSBI010000014">
    <property type="protein sequence ID" value="MFC4010823.1"/>
    <property type="molecule type" value="Genomic_DNA"/>
</dbReference>
<sequence>MTSSPDLDERLREAAARIRRANHLRRVREATTEQIQRAHRTLADLELELSLEEDDVTRLEGGLSAVLARLLGNREERLDRERAEAAAARQRVEGHQARLSQLEADARAAEDELAGLATAPEEYAELLAEKERQLISDGDARARELADLAATLDRVTADVREHAQAHRAGRAARDALGHVLRHLNWAVNASTWDMFGGGVIADLIESNRLDAADEAAWHAQRALDVFSRELADVGVSARPHLPQVDTRWFVDLFFDNIITDVIKHQRIENTRAEVDKTIQWVQETGAHLRARHTELSAERKRLLARRERLLRG</sequence>